<dbReference type="EMBL" id="CP019706">
    <property type="protein sequence ID" value="ARJ43157.1"/>
    <property type="molecule type" value="Genomic_DNA"/>
</dbReference>
<dbReference type="OrthoDB" id="6506259at2"/>
<dbReference type="AlphaFoldDB" id="A0A1W6B7V9"/>
<feature type="signal peptide" evidence="1">
    <location>
        <begin position="1"/>
        <end position="22"/>
    </location>
</feature>
<dbReference type="InterPro" id="IPR009998">
    <property type="entry name" value="YfaZ"/>
</dbReference>
<organism evidence="2 3">
    <name type="scientific">Pantoea alhagi</name>
    <dbReference type="NCBI Taxonomy" id="1891675"/>
    <lineage>
        <taxon>Bacteria</taxon>
        <taxon>Pseudomonadati</taxon>
        <taxon>Pseudomonadota</taxon>
        <taxon>Gammaproteobacteria</taxon>
        <taxon>Enterobacterales</taxon>
        <taxon>Erwiniaceae</taxon>
        <taxon>Pantoea</taxon>
    </lineage>
</organism>
<dbReference type="Pfam" id="PF07437">
    <property type="entry name" value="YfaZ"/>
    <property type="match status" value="1"/>
</dbReference>
<name>A0A1W6B7V9_9GAMM</name>
<dbReference type="RefSeq" id="WP_085071211.1">
    <property type="nucleotide sequence ID" value="NZ_CP019706.1"/>
</dbReference>
<proteinExistence type="predicted"/>
<sequence>MFKKVVVSSGLALMLATGAAQAIEGSVDVGEHYTNLNVGLGTTSPGLSLSGNWMRSDHDGDVSGLRLGYNVEIGSVFLTPGIKAMWIDPEDGKSGFAAAVGAGISLPVTKMIGLYGEYYYSPESFTDHLDSYQEASGGISFTPISLLNVRVGYKYAELNNKGDRKDNVLADGPYIGASLRF</sequence>
<gene>
    <name evidence="2" type="ORF">B1H58_14695</name>
</gene>
<dbReference type="STRING" id="1891675.B1H58_14695"/>
<keyword evidence="1" id="KW-0732">Signal</keyword>
<evidence type="ECO:0000313" key="2">
    <source>
        <dbReference type="EMBL" id="ARJ43157.1"/>
    </source>
</evidence>
<reference evidence="2 3" key="1">
    <citation type="submission" date="2017-02" db="EMBL/GenBank/DDBJ databases">
        <title>Complete genome sequence of the drought resistance-promoting endophyte Pantoea alhagi LTYR-11Z.</title>
        <authorList>
            <person name="Zhang L."/>
        </authorList>
    </citation>
    <scope>NUCLEOTIDE SEQUENCE [LARGE SCALE GENOMIC DNA]</scope>
    <source>
        <strain evidence="2 3">LTYR-11Z</strain>
    </source>
</reference>
<dbReference type="Proteomes" id="UP000192900">
    <property type="component" value="Chromosome"/>
</dbReference>
<dbReference type="KEGG" id="palh:B1H58_14695"/>
<feature type="chain" id="PRO_5010853908" evidence="1">
    <location>
        <begin position="23"/>
        <end position="181"/>
    </location>
</feature>
<evidence type="ECO:0000256" key="1">
    <source>
        <dbReference type="SAM" id="SignalP"/>
    </source>
</evidence>
<evidence type="ECO:0000313" key="3">
    <source>
        <dbReference type="Proteomes" id="UP000192900"/>
    </source>
</evidence>
<dbReference type="SUPFAM" id="SSF56925">
    <property type="entry name" value="OMPA-like"/>
    <property type="match status" value="1"/>
</dbReference>
<accession>A0A1W6B7V9</accession>
<protein>
    <submittedName>
        <fullName evidence="2">Porin</fullName>
    </submittedName>
</protein>
<keyword evidence="3" id="KW-1185">Reference proteome</keyword>
<dbReference type="InterPro" id="IPR011250">
    <property type="entry name" value="OMP/PagP_B-barrel"/>
</dbReference>